<evidence type="ECO:0000256" key="1">
    <source>
        <dbReference type="ARBA" id="ARBA00023002"/>
    </source>
</evidence>
<sequence>MSTQLDGKVAIVTGSSSGIGEAIAITFASRGAKVTLCGRNPDRLQSVLRKAVEVSGGHMDRFITVLGDVGDEVIRKRIVEETVTAFGQLDILVPNAGVSVPHATIRDATPELYDRVMDINVKAVFFLVLVALPSLEKSKGNIVFVSSMLSALTGVPLIVYPMSKAAIDHLARCLAVELGPKGIRVNTVNPSHIPTRIRRAFDPNVEAIALALAQQELAVQPLKDRTGTAQDVAEAAAFLASDAAGFITGQHLKVDGGRSFCGTFGTSQKTI</sequence>
<dbReference type="InterPro" id="IPR020904">
    <property type="entry name" value="Sc_DH/Rdtase_CS"/>
</dbReference>
<dbReference type="InterPro" id="IPR036291">
    <property type="entry name" value="NAD(P)-bd_dom_sf"/>
</dbReference>
<dbReference type="InterPro" id="IPR002347">
    <property type="entry name" value="SDR_fam"/>
</dbReference>
<keyword evidence="3" id="KW-1185">Reference proteome</keyword>
<dbReference type="FunFam" id="3.40.50.720:FF:000084">
    <property type="entry name" value="Short-chain dehydrogenase reductase"/>
    <property type="match status" value="1"/>
</dbReference>
<organism evidence="2 3">
    <name type="scientific">Lymnaea stagnalis</name>
    <name type="common">Great pond snail</name>
    <name type="synonym">Helix stagnalis</name>
    <dbReference type="NCBI Taxonomy" id="6523"/>
    <lineage>
        <taxon>Eukaryota</taxon>
        <taxon>Metazoa</taxon>
        <taxon>Spiralia</taxon>
        <taxon>Lophotrochozoa</taxon>
        <taxon>Mollusca</taxon>
        <taxon>Gastropoda</taxon>
        <taxon>Heterobranchia</taxon>
        <taxon>Euthyneura</taxon>
        <taxon>Panpulmonata</taxon>
        <taxon>Hygrophila</taxon>
        <taxon>Lymnaeoidea</taxon>
        <taxon>Lymnaeidae</taxon>
        <taxon>Lymnaea</taxon>
    </lineage>
</organism>
<dbReference type="NCBIfam" id="NF005559">
    <property type="entry name" value="PRK07231.1"/>
    <property type="match status" value="1"/>
</dbReference>
<dbReference type="EMBL" id="CAXITT010000121">
    <property type="protein sequence ID" value="CAL1532658.1"/>
    <property type="molecule type" value="Genomic_DNA"/>
</dbReference>
<dbReference type="PROSITE" id="PS00061">
    <property type="entry name" value="ADH_SHORT"/>
    <property type="match status" value="1"/>
</dbReference>
<dbReference type="AlphaFoldDB" id="A0AAV2HKM7"/>
<evidence type="ECO:0000313" key="3">
    <source>
        <dbReference type="Proteomes" id="UP001497497"/>
    </source>
</evidence>
<name>A0AAV2HKM7_LYMST</name>
<dbReference type="PANTHER" id="PTHR43975">
    <property type="entry name" value="ZGC:101858"/>
    <property type="match status" value="1"/>
</dbReference>
<dbReference type="PRINTS" id="PR00081">
    <property type="entry name" value="GDHRDH"/>
</dbReference>
<gene>
    <name evidence="2" type="ORF">GSLYS_00006676001</name>
</gene>
<keyword evidence="1" id="KW-0560">Oxidoreductase</keyword>
<dbReference type="Gene3D" id="3.40.50.720">
    <property type="entry name" value="NAD(P)-binding Rossmann-like Domain"/>
    <property type="match status" value="1"/>
</dbReference>
<dbReference type="SUPFAM" id="SSF51735">
    <property type="entry name" value="NAD(P)-binding Rossmann-fold domains"/>
    <property type="match status" value="1"/>
</dbReference>
<accession>A0AAV2HKM7</accession>
<dbReference type="PANTHER" id="PTHR43975:SF2">
    <property type="entry name" value="EG:BACR7A4.14 PROTEIN-RELATED"/>
    <property type="match status" value="1"/>
</dbReference>
<proteinExistence type="predicted"/>
<dbReference type="Proteomes" id="UP001497497">
    <property type="component" value="Unassembled WGS sequence"/>
</dbReference>
<dbReference type="PRINTS" id="PR00080">
    <property type="entry name" value="SDRFAMILY"/>
</dbReference>
<protein>
    <submittedName>
        <fullName evidence="2">Uncharacterized protein</fullName>
    </submittedName>
</protein>
<comment type="caution">
    <text evidence="2">The sequence shown here is derived from an EMBL/GenBank/DDBJ whole genome shotgun (WGS) entry which is preliminary data.</text>
</comment>
<reference evidence="2 3" key="1">
    <citation type="submission" date="2024-04" db="EMBL/GenBank/DDBJ databases">
        <authorList>
            <consortium name="Genoscope - CEA"/>
            <person name="William W."/>
        </authorList>
    </citation>
    <scope>NUCLEOTIDE SEQUENCE [LARGE SCALE GENOMIC DNA]</scope>
</reference>
<evidence type="ECO:0000313" key="2">
    <source>
        <dbReference type="EMBL" id="CAL1532658.1"/>
    </source>
</evidence>
<dbReference type="GO" id="GO:0016491">
    <property type="term" value="F:oxidoreductase activity"/>
    <property type="evidence" value="ECO:0007669"/>
    <property type="project" value="UniProtKB-KW"/>
</dbReference>
<dbReference type="Pfam" id="PF13561">
    <property type="entry name" value="adh_short_C2"/>
    <property type="match status" value="1"/>
</dbReference>